<keyword evidence="4" id="KW-0798">TonB box</keyword>
<evidence type="ECO:0000256" key="4">
    <source>
        <dbReference type="RuleBase" id="RU003357"/>
    </source>
</evidence>
<dbReference type="InterPro" id="IPR012910">
    <property type="entry name" value="Plug_dom"/>
</dbReference>
<keyword evidence="7" id="KW-0675">Receptor</keyword>
<evidence type="ECO:0000256" key="1">
    <source>
        <dbReference type="ARBA" id="ARBA00004442"/>
    </source>
</evidence>
<dbReference type="RefSeq" id="WP_343334905.1">
    <property type="nucleotide sequence ID" value="NZ_JAPOHD010000060.1"/>
</dbReference>
<dbReference type="EMBL" id="JAPOHD010000060">
    <property type="protein sequence ID" value="MCY1722580.1"/>
    <property type="molecule type" value="Genomic_DNA"/>
</dbReference>
<dbReference type="PANTHER" id="PTHR40980:SF5">
    <property type="entry name" value="TONB-DEPENDENT RECEPTOR"/>
    <property type="match status" value="1"/>
</dbReference>
<feature type="domain" description="TonB-dependent receptor-like beta-barrel" evidence="5">
    <location>
        <begin position="409"/>
        <end position="866"/>
    </location>
</feature>
<dbReference type="SUPFAM" id="SSF49464">
    <property type="entry name" value="Carboxypeptidase regulatory domain-like"/>
    <property type="match status" value="1"/>
</dbReference>
<dbReference type="Gene3D" id="2.40.170.20">
    <property type="entry name" value="TonB-dependent receptor, beta-barrel domain"/>
    <property type="match status" value="1"/>
</dbReference>
<protein>
    <submittedName>
        <fullName evidence="7">TonB-dependent receptor</fullName>
    </submittedName>
</protein>
<gene>
    <name evidence="7" type="ORF">OU798_19680</name>
</gene>
<evidence type="ECO:0000259" key="6">
    <source>
        <dbReference type="Pfam" id="PF07715"/>
    </source>
</evidence>
<dbReference type="Proteomes" id="UP001145087">
    <property type="component" value="Unassembled WGS sequence"/>
</dbReference>
<organism evidence="7 8">
    <name type="scientific">Draconibacterium aestuarii</name>
    <dbReference type="NCBI Taxonomy" id="2998507"/>
    <lineage>
        <taxon>Bacteria</taxon>
        <taxon>Pseudomonadati</taxon>
        <taxon>Bacteroidota</taxon>
        <taxon>Bacteroidia</taxon>
        <taxon>Marinilabiliales</taxon>
        <taxon>Prolixibacteraceae</taxon>
        <taxon>Draconibacterium</taxon>
    </lineage>
</organism>
<evidence type="ECO:0000256" key="2">
    <source>
        <dbReference type="ARBA" id="ARBA00023136"/>
    </source>
</evidence>
<evidence type="ECO:0000259" key="5">
    <source>
        <dbReference type="Pfam" id="PF00593"/>
    </source>
</evidence>
<comment type="similarity">
    <text evidence="4">Belongs to the TonB-dependent receptor family.</text>
</comment>
<dbReference type="InterPro" id="IPR008969">
    <property type="entry name" value="CarboxyPept-like_regulatory"/>
</dbReference>
<dbReference type="InterPro" id="IPR036942">
    <property type="entry name" value="Beta-barrel_TonB_sf"/>
</dbReference>
<dbReference type="AlphaFoldDB" id="A0A9X3J9A9"/>
<dbReference type="Pfam" id="PF07715">
    <property type="entry name" value="Plug"/>
    <property type="match status" value="1"/>
</dbReference>
<keyword evidence="3" id="KW-0998">Cell outer membrane</keyword>
<name>A0A9X3J9A9_9BACT</name>
<comment type="subcellular location">
    <subcellularLocation>
        <location evidence="1 4">Cell outer membrane</location>
    </subcellularLocation>
</comment>
<dbReference type="Pfam" id="PF00593">
    <property type="entry name" value="TonB_dep_Rec_b-barrel"/>
    <property type="match status" value="1"/>
</dbReference>
<dbReference type="GO" id="GO:0009279">
    <property type="term" value="C:cell outer membrane"/>
    <property type="evidence" value="ECO:0007669"/>
    <property type="project" value="UniProtKB-SubCell"/>
</dbReference>
<dbReference type="Gene3D" id="2.60.40.1120">
    <property type="entry name" value="Carboxypeptidase-like, regulatory domain"/>
    <property type="match status" value="1"/>
</dbReference>
<proteinExistence type="inferred from homology"/>
<dbReference type="Gene3D" id="2.170.130.10">
    <property type="entry name" value="TonB-dependent receptor, plug domain"/>
    <property type="match status" value="1"/>
</dbReference>
<reference evidence="7" key="1">
    <citation type="submission" date="2022-11" db="EMBL/GenBank/DDBJ databases">
        <title>Marilongibacter aestuarii gen. nov., sp. nov., isolated from tidal flat sediment.</title>
        <authorList>
            <person name="Jiayan W."/>
        </authorList>
    </citation>
    <scope>NUCLEOTIDE SEQUENCE</scope>
    <source>
        <strain evidence="7">Z1-6</strain>
    </source>
</reference>
<dbReference type="InterPro" id="IPR000531">
    <property type="entry name" value="Beta-barrel_TonB"/>
</dbReference>
<feature type="domain" description="TonB-dependent receptor plug" evidence="6">
    <location>
        <begin position="128"/>
        <end position="219"/>
    </location>
</feature>
<keyword evidence="8" id="KW-1185">Reference proteome</keyword>
<dbReference type="PANTHER" id="PTHR40980">
    <property type="entry name" value="PLUG DOMAIN-CONTAINING PROTEIN"/>
    <property type="match status" value="1"/>
</dbReference>
<dbReference type="Pfam" id="PF13715">
    <property type="entry name" value="CarbopepD_reg_2"/>
    <property type="match status" value="1"/>
</dbReference>
<comment type="caution">
    <text evidence="7">The sequence shown here is derived from an EMBL/GenBank/DDBJ whole genome shotgun (WGS) entry which is preliminary data.</text>
</comment>
<keyword evidence="2 4" id="KW-0472">Membrane</keyword>
<accession>A0A9X3J9A9</accession>
<sequence length="904" mass="99670">MKEIIISFLLLIQVVLVTAQTGTIKGTVHDSKTNESLIGTTVYIKGSTQGTITDFDGNYIISKVTPGNYTLAISFISYDPQEFQIEVKANEEIVVDVALAPATLEIEGVEVVAKANRESESMLLVEQKNAVLATQAIGAQEISRKGASDAEAAVTKVSGISKQDGVKNVFVRGLGDRFNSTTLNGFPVPSEDPEYKNISLDFFASDIIKTVGVNKVFNAGLTGDVAGAEINISSKELIGDGEFSMKVSSKANNNTLTQDFLVTDGVNALGFVTNTSSPTNEDIYGFPNSLDPSTRNFQLGKEIGFGGGKQFEFGPHNNPLSFYVVGNYSSDFNYLSGIMRGTTTSGDIFQDQTSDEFEIKTAHLAMANLNYGFNKYELSYNFMVVHTAKLVLSDDYGMHADFQSVADLGYIGLIRRQQNNDNTLLVNQLSLEREFSKRLSANIGMSFNHTKGLEPDRRLNYLADYGNDVLKPVMGTGRQQRYYSVLNENDLNTQASIAYKLKEDEGDLSFINVGYKGRMVNDDFEASEWDNSRLDGNQNLPSLDKNNIQLDLIFNQDEFEKGKFANDEFASAFSVDKYIHSLYSELVYPLGRKLVLNAGVRADIVDLTVEYDVNRGSGVGSSKLEKFYLLPSFNLKYGLNEKNALRLGASRTYTLPQSKEISPFRYTGRQWSSQGNPNLRPSTNYNVDLKWDYYMSRDELVSVTVFGKLIQDPISRIEKASAGGFLTYENIADQAIIGGVEVEIRKNLLTFSNEETNAGTKLSTGVNFSYIKTDVEVNNGLNFTNNKTQLEGASPVLANADLSFQHRRNDLDLTTSLVAAYFSDRIYTIGAGGYQDINEAGITSLDFISSIKFGQHWGVSIKALNLLNPTSRLTREPNGEGAEPVVLKSYQKAVSTSLGLSYRF</sequence>
<dbReference type="SUPFAM" id="SSF56935">
    <property type="entry name" value="Porins"/>
    <property type="match status" value="1"/>
</dbReference>
<evidence type="ECO:0000313" key="7">
    <source>
        <dbReference type="EMBL" id="MCY1722580.1"/>
    </source>
</evidence>
<dbReference type="InterPro" id="IPR037066">
    <property type="entry name" value="Plug_dom_sf"/>
</dbReference>
<evidence type="ECO:0000313" key="8">
    <source>
        <dbReference type="Proteomes" id="UP001145087"/>
    </source>
</evidence>
<evidence type="ECO:0000256" key="3">
    <source>
        <dbReference type="ARBA" id="ARBA00023237"/>
    </source>
</evidence>